<feature type="domain" description="Methyltransferase" evidence="3">
    <location>
        <begin position="40"/>
        <end position="135"/>
    </location>
</feature>
<dbReference type="CDD" id="cd02440">
    <property type="entry name" value="AdoMet_MTases"/>
    <property type="match status" value="1"/>
</dbReference>
<keyword evidence="5" id="KW-1185">Reference proteome</keyword>
<name>A0A2K4ZDQ9_9FIRM</name>
<accession>A0A2K4ZDQ9</accession>
<keyword evidence="1 4" id="KW-0489">Methyltransferase</keyword>
<evidence type="ECO:0000256" key="1">
    <source>
        <dbReference type="ARBA" id="ARBA00022603"/>
    </source>
</evidence>
<dbReference type="GO" id="GO:0008168">
    <property type="term" value="F:methyltransferase activity"/>
    <property type="evidence" value="ECO:0007669"/>
    <property type="project" value="UniProtKB-KW"/>
</dbReference>
<reference evidence="4 5" key="1">
    <citation type="submission" date="2018-01" db="EMBL/GenBank/DDBJ databases">
        <authorList>
            <person name="Gaut B.S."/>
            <person name="Morton B.R."/>
            <person name="Clegg M.T."/>
            <person name="Duvall M.R."/>
        </authorList>
    </citation>
    <scope>NUCLEOTIDE SEQUENCE [LARGE SCALE GENOMIC DNA]</scope>
    <source>
        <strain evidence="4">GP69</strain>
    </source>
</reference>
<dbReference type="EC" id="2.1.1.156" evidence="4"/>
<dbReference type="InterPro" id="IPR041698">
    <property type="entry name" value="Methyltransf_25"/>
</dbReference>
<dbReference type="Proteomes" id="UP000236311">
    <property type="component" value="Unassembled WGS sequence"/>
</dbReference>
<organism evidence="4 5">
    <name type="scientific">Acetatifactor muris</name>
    <dbReference type="NCBI Taxonomy" id="879566"/>
    <lineage>
        <taxon>Bacteria</taxon>
        <taxon>Bacillati</taxon>
        <taxon>Bacillota</taxon>
        <taxon>Clostridia</taxon>
        <taxon>Lachnospirales</taxon>
        <taxon>Lachnospiraceae</taxon>
        <taxon>Acetatifactor</taxon>
    </lineage>
</organism>
<evidence type="ECO:0000313" key="5">
    <source>
        <dbReference type="Proteomes" id="UP000236311"/>
    </source>
</evidence>
<dbReference type="InterPro" id="IPR029063">
    <property type="entry name" value="SAM-dependent_MTases_sf"/>
</dbReference>
<dbReference type="EMBL" id="OFSM01000005">
    <property type="protein sequence ID" value="SOY28605.1"/>
    <property type="molecule type" value="Genomic_DNA"/>
</dbReference>
<dbReference type="Gene3D" id="3.40.50.150">
    <property type="entry name" value="Vaccinia Virus protein VP39"/>
    <property type="match status" value="1"/>
</dbReference>
<proteinExistence type="predicted"/>
<dbReference type="GO" id="GO:0032259">
    <property type="term" value="P:methylation"/>
    <property type="evidence" value="ECO:0007669"/>
    <property type="project" value="UniProtKB-KW"/>
</dbReference>
<dbReference type="AlphaFoldDB" id="A0A2K4ZDQ9"/>
<evidence type="ECO:0000259" key="3">
    <source>
        <dbReference type="Pfam" id="PF13649"/>
    </source>
</evidence>
<dbReference type="Pfam" id="PF13649">
    <property type="entry name" value="Methyltransf_25"/>
    <property type="match status" value="1"/>
</dbReference>
<evidence type="ECO:0000256" key="2">
    <source>
        <dbReference type="ARBA" id="ARBA00022679"/>
    </source>
</evidence>
<dbReference type="PANTHER" id="PTHR43861">
    <property type="entry name" value="TRANS-ACONITATE 2-METHYLTRANSFERASE-RELATED"/>
    <property type="match status" value="1"/>
</dbReference>
<dbReference type="SUPFAM" id="SSF53335">
    <property type="entry name" value="S-adenosyl-L-methionine-dependent methyltransferases"/>
    <property type="match status" value="1"/>
</dbReference>
<dbReference type="OrthoDB" id="122388at2"/>
<dbReference type="Gene3D" id="2.20.25.110">
    <property type="entry name" value="S-adenosyl-L-methionine-dependent methyltransferases"/>
    <property type="match status" value="1"/>
</dbReference>
<keyword evidence="2 4" id="KW-0808">Transferase</keyword>
<protein>
    <submittedName>
        <fullName evidence="4">Glycine/sarcosine N-methyltransferase</fullName>
        <ecNumber evidence="4">2.1.1.156</ecNumber>
    </submittedName>
</protein>
<sequence length="252" mass="29826">MGSIYDRADIYDLLEDEYRYNVYRRHWETLLKNRQIETFLDVSIGSGSVTLPVTDLGVRLSGSDLSEVMLWKCREKADAKNLSLELACCDFRTVSEHFSGKYDCVASTGNSLPYVSNEDVCKTLEQMDLLVKPGGYLYFDVRNWDKILRERQRFYLYNPFFDGDTRINLIQVWDYNEDESMTFHLLYTFEKENRIFQNEKFEEHYIPVRRKLLLSKLQEMGYEEIETMNFPVGISNISVDDTDWYCVMARKP</sequence>
<dbReference type="RefSeq" id="WP_103238680.1">
    <property type="nucleotide sequence ID" value="NZ_JANJZD010000005.1"/>
</dbReference>
<gene>
    <name evidence="4" type="ORF">AMURIS_01315</name>
</gene>
<dbReference type="PANTHER" id="PTHR43861:SF1">
    <property type="entry name" value="TRANS-ACONITATE 2-METHYLTRANSFERASE"/>
    <property type="match status" value="1"/>
</dbReference>
<evidence type="ECO:0000313" key="4">
    <source>
        <dbReference type="EMBL" id="SOY28605.1"/>
    </source>
</evidence>